<dbReference type="Proteomes" id="UP001575181">
    <property type="component" value="Unassembled WGS sequence"/>
</dbReference>
<dbReference type="RefSeq" id="WP_373654811.1">
    <property type="nucleotide sequence ID" value="NZ_JBGUAW010000002.1"/>
</dbReference>
<dbReference type="Pfam" id="PF11845">
    <property type="entry name" value="Tll0287-like"/>
    <property type="match status" value="1"/>
</dbReference>
<dbReference type="InterPro" id="IPR021796">
    <property type="entry name" value="Tll0287-like_dom"/>
</dbReference>
<name>A0ABV4TTX9_9GAMM</name>
<accession>A0ABV4TTX9</accession>
<sequence length="193" mass="21515">MKRKIGIGILMLLLGGSALAEGMTAEREQEARAAVNRLMKELGGALKTAMKEGGPQKAIRVCTQMAPRINARISRERGWQVTRVSTRYRNPLLGMPDSWEQRVLGKFRQRAAEGEALKGMKYSEVVTQPEGKYFRYMQAIPMQGLCTSCHGPREQLAPAVQEVLKQRYPHDRATGFQVGELRGAFSVKQPLGD</sequence>
<keyword evidence="1" id="KW-0732">Signal</keyword>
<feature type="domain" description="Tll0287-like" evidence="2">
    <location>
        <begin position="29"/>
        <end position="190"/>
    </location>
</feature>
<evidence type="ECO:0000313" key="4">
    <source>
        <dbReference type="Proteomes" id="UP001575181"/>
    </source>
</evidence>
<reference evidence="3 4" key="1">
    <citation type="submission" date="2024-08" db="EMBL/GenBank/DDBJ databases">
        <title>Whole-genome sequencing of halo(alkali)philic microorganisms from hypersaline lakes.</title>
        <authorList>
            <person name="Sorokin D.Y."/>
            <person name="Merkel A.Y."/>
            <person name="Messina E."/>
            <person name="Yakimov M."/>
        </authorList>
    </citation>
    <scope>NUCLEOTIDE SEQUENCE [LARGE SCALE GENOMIC DNA]</scope>
    <source>
        <strain evidence="3 4">Cl-TMA</strain>
    </source>
</reference>
<dbReference type="EMBL" id="JBGUAW010000002">
    <property type="protein sequence ID" value="MFA9460035.1"/>
    <property type="molecule type" value="Genomic_DNA"/>
</dbReference>
<evidence type="ECO:0000259" key="2">
    <source>
        <dbReference type="Pfam" id="PF11845"/>
    </source>
</evidence>
<gene>
    <name evidence="3" type="ORF">ACERLL_04280</name>
</gene>
<evidence type="ECO:0000313" key="3">
    <source>
        <dbReference type="EMBL" id="MFA9460035.1"/>
    </source>
</evidence>
<feature type="signal peptide" evidence="1">
    <location>
        <begin position="1"/>
        <end position="20"/>
    </location>
</feature>
<protein>
    <submittedName>
        <fullName evidence="3">DUF3365 domain-containing protein</fullName>
    </submittedName>
</protein>
<comment type="caution">
    <text evidence="3">The sequence shown here is derived from an EMBL/GenBank/DDBJ whole genome shotgun (WGS) entry which is preliminary data.</text>
</comment>
<organism evidence="3 4">
    <name type="scientific">Thiohalorhabdus methylotrophus</name>
    <dbReference type="NCBI Taxonomy" id="3242694"/>
    <lineage>
        <taxon>Bacteria</taxon>
        <taxon>Pseudomonadati</taxon>
        <taxon>Pseudomonadota</taxon>
        <taxon>Gammaproteobacteria</taxon>
        <taxon>Thiohalorhabdales</taxon>
        <taxon>Thiohalorhabdaceae</taxon>
        <taxon>Thiohalorhabdus</taxon>
    </lineage>
</organism>
<evidence type="ECO:0000256" key="1">
    <source>
        <dbReference type="SAM" id="SignalP"/>
    </source>
</evidence>
<proteinExistence type="predicted"/>
<keyword evidence="4" id="KW-1185">Reference proteome</keyword>
<feature type="chain" id="PRO_5045847677" evidence="1">
    <location>
        <begin position="21"/>
        <end position="193"/>
    </location>
</feature>